<feature type="region of interest" description="Disordered" evidence="1">
    <location>
        <begin position="439"/>
        <end position="464"/>
    </location>
</feature>
<dbReference type="AlphaFoldDB" id="A0A2H5FPR2"/>
<dbReference type="RefSeq" id="WP_101901074.1">
    <property type="nucleotide sequence ID" value="NZ_CP025491.2"/>
</dbReference>
<gene>
    <name evidence="2" type="ORF">CAB17_17050</name>
</gene>
<dbReference type="EMBL" id="CP025491">
    <property type="protein sequence ID" value="AUH73564.1"/>
    <property type="molecule type" value="Genomic_DNA"/>
</dbReference>
<keyword evidence="3" id="KW-1185">Reference proteome</keyword>
<proteinExistence type="predicted"/>
<protein>
    <submittedName>
        <fullName evidence="2">Uncharacterized protein</fullName>
    </submittedName>
</protein>
<organism evidence="2 3">
    <name type="scientific">Legionella sainthelensi</name>
    <dbReference type="NCBI Taxonomy" id="28087"/>
    <lineage>
        <taxon>Bacteria</taxon>
        <taxon>Pseudomonadati</taxon>
        <taxon>Pseudomonadota</taxon>
        <taxon>Gammaproteobacteria</taxon>
        <taxon>Legionellales</taxon>
        <taxon>Legionellaceae</taxon>
        <taxon>Legionella</taxon>
    </lineage>
</organism>
<reference evidence="2 3" key="1">
    <citation type="submission" date="2017-12" db="EMBL/GenBank/DDBJ databases">
        <title>Legionella sainthelensi LA01-117, whole genome sequence of a clinical isolate from New Zealand.</title>
        <authorList>
            <person name="Cree S.L."/>
            <person name="Slow S."/>
            <person name="Kennedy M.A."/>
            <person name="Murdoch D.R."/>
            <person name="Biggs P.J."/>
            <person name="Anderson T."/>
        </authorList>
    </citation>
    <scope>NUCLEOTIDE SEQUENCE [LARGE SCALE GENOMIC DNA]</scope>
    <source>
        <strain evidence="2 3">LA01-117</strain>
    </source>
</reference>
<sequence>MSYSSSERQNTNLTIFSVWLNSNGDLDSDLQKAEKYLQNMGNFILSNIDFTPLEFAQKMETKLQKMLSQKKSAEQEERINECINKLEGHKKYVKLHVPNAEKQADKLIAQYKNITDIKEECLKEMLYARPKLNKARDLFIKVAEKTNKEQSIFQRSINNYQLLWDELSNNIKKFQDLVKKYPDNQLAKLLNEDNISFVNDVVDGNISLDGELGALALQRLLSEYSKFSNLQKANIATFLKNTEIERVTHCDESALKSEIIKLHLYAKYCQDNNLPLVAWIGSARPVFSMIADHPGKGAYLNCDDAKWSAELNSTWLLIVSGLGYEIKLVEQHFPNVAKAIESGNIFNYISAIANEMRPNTKQSHSQYHGGDQPTATPQEILRLMSIGCTAKKNEDGSISLMSPKKAWVTEDYRSNTIKNEAVEVSKTRRHSVTFFKSAPQPVKKSLFEHPGKSEDIRKDDTPKV</sequence>
<name>A0A2H5FPR2_9GAMM</name>
<accession>A0A2H5FPR2</accession>
<feature type="compositionally biased region" description="Basic and acidic residues" evidence="1">
    <location>
        <begin position="445"/>
        <end position="464"/>
    </location>
</feature>
<evidence type="ECO:0000313" key="2">
    <source>
        <dbReference type="EMBL" id="AUH73564.1"/>
    </source>
</evidence>
<dbReference type="KEGG" id="lsh:CAB17_17050"/>
<evidence type="ECO:0000313" key="3">
    <source>
        <dbReference type="Proteomes" id="UP000234343"/>
    </source>
</evidence>
<evidence type="ECO:0000256" key="1">
    <source>
        <dbReference type="SAM" id="MobiDB-lite"/>
    </source>
</evidence>
<dbReference type="Proteomes" id="UP000234343">
    <property type="component" value="Chromosome"/>
</dbReference>